<feature type="transmembrane region" description="Helical" evidence="8">
    <location>
        <begin position="218"/>
        <end position="241"/>
    </location>
</feature>
<keyword evidence="4" id="KW-0297">G-protein coupled receptor</keyword>
<name>A0A7L3NWY7_9AVES</name>
<organism evidence="10 11">
    <name type="scientific">Oreotrochilus melanogaster</name>
    <dbReference type="NCBI Taxonomy" id="689266"/>
    <lineage>
        <taxon>Eukaryota</taxon>
        <taxon>Metazoa</taxon>
        <taxon>Chordata</taxon>
        <taxon>Craniata</taxon>
        <taxon>Vertebrata</taxon>
        <taxon>Euteleostomi</taxon>
        <taxon>Archelosauria</taxon>
        <taxon>Archosauria</taxon>
        <taxon>Dinosauria</taxon>
        <taxon>Saurischia</taxon>
        <taxon>Theropoda</taxon>
        <taxon>Coelurosauria</taxon>
        <taxon>Aves</taxon>
        <taxon>Neognathae</taxon>
        <taxon>Neoaves</taxon>
        <taxon>Strisores</taxon>
        <taxon>Apodiformes</taxon>
        <taxon>Trochilidae</taxon>
        <taxon>Oreotrochilus</taxon>
    </lineage>
</organism>
<reference evidence="10 11" key="1">
    <citation type="submission" date="2019-09" db="EMBL/GenBank/DDBJ databases">
        <title>Bird 10,000 Genomes (B10K) Project - Family phase.</title>
        <authorList>
            <person name="Zhang G."/>
        </authorList>
    </citation>
    <scope>NUCLEOTIDE SEQUENCE [LARGE SCALE GENOMIC DNA]</scope>
    <source>
        <strain evidence="10">OUT-0002</strain>
    </source>
</reference>
<keyword evidence="7" id="KW-0807">Transducer</keyword>
<evidence type="ECO:0000256" key="4">
    <source>
        <dbReference type="ARBA" id="ARBA00023040"/>
    </source>
</evidence>
<evidence type="ECO:0000256" key="5">
    <source>
        <dbReference type="ARBA" id="ARBA00023136"/>
    </source>
</evidence>
<gene>
    <name evidence="10" type="primary">Mas1_2</name>
    <name evidence="10" type="ORF">OREMEL_R01276</name>
</gene>
<feature type="non-terminal residue" evidence="10">
    <location>
        <position position="1"/>
    </location>
</feature>
<accession>A0A7L3NWY7</accession>
<dbReference type="EMBL" id="VZUB01052733">
    <property type="protein sequence ID" value="NXU81701.1"/>
    <property type="molecule type" value="Genomic_DNA"/>
</dbReference>
<comment type="caution">
    <text evidence="10">The sequence shown here is derived from an EMBL/GenBank/DDBJ whole genome shotgun (WGS) entry which is preliminary data.</text>
</comment>
<dbReference type="InterPro" id="IPR026234">
    <property type="entry name" value="MRGPCRFAMILY"/>
</dbReference>
<feature type="domain" description="G-protein coupled receptors family 1 profile" evidence="9">
    <location>
        <begin position="54"/>
        <end position="270"/>
    </location>
</feature>
<comment type="subcellular location">
    <subcellularLocation>
        <location evidence="1">Membrane</location>
        <topology evidence="1">Multi-pass membrane protein</topology>
    </subcellularLocation>
</comment>
<sequence length="311" mass="34684">PACWSQLGGTACDRTWPPGLLRHEDNDYQGTDCEVGHWSKATITLLICPWGLVGNGAVLWFLSSCFLRNPITICVLNLALANFTFLLSVTLALLIFHGPGSLCYRLGSGDVTTLLNITILFAFTASVYLLAAFSTVTSLSIFPPAHHVCHGSWILPVLICALLWLLSFLLTIILYFCPTLLIVFLLSYLLSMLTLVFSALTLLARILCWSWKYPPRRICLVVLLVVFFFPFFTADFGYWLLLRLLDFSVFVLDASVPFACLNSTISPVIYFLAGSFRKKFTLSLGLGFQRAFEEVTEPPDRGGTPRENMVK</sequence>
<evidence type="ECO:0000256" key="7">
    <source>
        <dbReference type="ARBA" id="ARBA00023224"/>
    </source>
</evidence>
<feature type="transmembrane region" description="Helical" evidence="8">
    <location>
        <begin position="41"/>
        <end position="62"/>
    </location>
</feature>
<feature type="transmembrane region" description="Helical" evidence="8">
    <location>
        <begin position="247"/>
        <end position="273"/>
    </location>
</feature>
<feature type="transmembrane region" description="Helical" evidence="8">
    <location>
        <begin position="74"/>
        <end position="97"/>
    </location>
</feature>
<protein>
    <submittedName>
        <fullName evidence="10">MAS protein</fullName>
    </submittedName>
</protein>
<feature type="non-terminal residue" evidence="10">
    <location>
        <position position="311"/>
    </location>
</feature>
<evidence type="ECO:0000256" key="2">
    <source>
        <dbReference type="ARBA" id="ARBA00022692"/>
    </source>
</evidence>
<evidence type="ECO:0000313" key="11">
    <source>
        <dbReference type="Proteomes" id="UP000579904"/>
    </source>
</evidence>
<feature type="transmembrane region" description="Helical" evidence="8">
    <location>
        <begin position="153"/>
        <end position="176"/>
    </location>
</feature>
<evidence type="ECO:0000259" key="9">
    <source>
        <dbReference type="PROSITE" id="PS50262"/>
    </source>
</evidence>
<evidence type="ECO:0000256" key="1">
    <source>
        <dbReference type="ARBA" id="ARBA00004141"/>
    </source>
</evidence>
<evidence type="ECO:0000313" key="10">
    <source>
        <dbReference type="EMBL" id="NXU81701.1"/>
    </source>
</evidence>
<dbReference type="OrthoDB" id="9631784at2759"/>
<dbReference type="SUPFAM" id="SSF81321">
    <property type="entry name" value="Family A G protein-coupled receptor-like"/>
    <property type="match status" value="1"/>
</dbReference>
<evidence type="ECO:0000256" key="8">
    <source>
        <dbReference type="SAM" id="Phobius"/>
    </source>
</evidence>
<dbReference type="PANTHER" id="PTHR11334">
    <property type="entry name" value="MAS-RELATED G-PROTEIN COUPLED RECEPTOR"/>
    <property type="match status" value="1"/>
</dbReference>
<dbReference type="PRINTS" id="PR00237">
    <property type="entry name" value="GPCRRHODOPSN"/>
</dbReference>
<keyword evidence="2 8" id="KW-0812">Transmembrane</keyword>
<dbReference type="Proteomes" id="UP000579904">
    <property type="component" value="Unassembled WGS sequence"/>
</dbReference>
<feature type="transmembrane region" description="Helical" evidence="8">
    <location>
        <begin position="182"/>
        <end position="206"/>
    </location>
</feature>
<dbReference type="GO" id="GO:0005886">
    <property type="term" value="C:plasma membrane"/>
    <property type="evidence" value="ECO:0007669"/>
    <property type="project" value="TreeGrafter"/>
</dbReference>
<keyword evidence="5 8" id="KW-0472">Membrane</keyword>
<keyword evidence="3 8" id="KW-1133">Transmembrane helix</keyword>
<feature type="transmembrane region" description="Helical" evidence="8">
    <location>
        <begin position="117"/>
        <end position="141"/>
    </location>
</feature>
<dbReference type="PROSITE" id="PS50262">
    <property type="entry name" value="G_PROTEIN_RECEP_F1_2"/>
    <property type="match status" value="1"/>
</dbReference>
<dbReference type="PANTHER" id="PTHR11334:SF68">
    <property type="entry name" value="G-PROTEIN COUPLED RECEPTORS FAMILY 1 PROFILE DOMAIN-CONTAINING PROTEIN-RELATED"/>
    <property type="match status" value="1"/>
</dbReference>
<dbReference type="AlphaFoldDB" id="A0A7L3NWY7"/>
<dbReference type="InterPro" id="IPR017452">
    <property type="entry name" value="GPCR_Rhodpsn_7TM"/>
</dbReference>
<keyword evidence="6" id="KW-0675">Receptor</keyword>
<dbReference type="Gene3D" id="1.20.1070.10">
    <property type="entry name" value="Rhodopsin 7-helix transmembrane proteins"/>
    <property type="match status" value="1"/>
</dbReference>
<proteinExistence type="predicted"/>
<evidence type="ECO:0000256" key="6">
    <source>
        <dbReference type="ARBA" id="ARBA00023170"/>
    </source>
</evidence>
<evidence type="ECO:0000256" key="3">
    <source>
        <dbReference type="ARBA" id="ARBA00022989"/>
    </source>
</evidence>
<keyword evidence="11" id="KW-1185">Reference proteome</keyword>
<dbReference type="InterPro" id="IPR000276">
    <property type="entry name" value="GPCR_Rhodpsn"/>
</dbReference>
<dbReference type="GO" id="GO:0004930">
    <property type="term" value="F:G protein-coupled receptor activity"/>
    <property type="evidence" value="ECO:0007669"/>
    <property type="project" value="UniProtKB-KW"/>
</dbReference>